<sequence>MGFSVLRVLSFFFGMVFQRGLRYDQTGGGHVVPSIGITSSIFHISQEVGARCITILLFSFLFRNCGDTQNGFCDCVGAIQIPPGLPGPWLPVAGCRPLPRTATVYRYFFLGLALFTVVGLPGGGGRGRWNISVIPY</sequence>
<evidence type="ECO:0000313" key="4">
    <source>
        <dbReference type="Proteomes" id="UP001321749"/>
    </source>
</evidence>
<feature type="chain" id="PRO_5043776520" description="Secreted protein" evidence="2">
    <location>
        <begin position="19"/>
        <end position="136"/>
    </location>
</feature>
<keyword evidence="1" id="KW-0472">Membrane</keyword>
<organism evidence="3 4">
    <name type="scientific">Cladorrhinum samala</name>
    <dbReference type="NCBI Taxonomy" id="585594"/>
    <lineage>
        <taxon>Eukaryota</taxon>
        <taxon>Fungi</taxon>
        <taxon>Dikarya</taxon>
        <taxon>Ascomycota</taxon>
        <taxon>Pezizomycotina</taxon>
        <taxon>Sordariomycetes</taxon>
        <taxon>Sordariomycetidae</taxon>
        <taxon>Sordariales</taxon>
        <taxon>Podosporaceae</taxon>
        <taxon>Cladorrhinum</taxon>
    </lineage>
</organism>
<accession>A0AAV9HH53</accession>
<evidence type="ECO:0000256" key="2">
    <source>
        <dbReference type="SAM" id="SignalP"/>
    </source>
</evidence>
<keyword evidence="1" id="KW-1133">Transmembrane helix</keyword>
<protein>
    <recommendedName>
        <fullName evidence="5">Secreted protein</fullName>
    </recommendedName>
</protein>
<keyword evidence="1" id="KW-0812">Transmembrane</keyword>
<gene>
    <name evidence="3" type="ORF">QBC42DRAFT_274619</name>
</gene>
<keyword evidence="4" id="KW-1185">Reference proteome</keyword>
<evidence type="ECO:0000256" key="1">
    <source>
        <dbReference type="SAM" id="Phobius"/>
    </source>
</evidence>
<reference evidence="3" key="1">
    <citation type="journal article" date="2023" name="Mol. Phylogenet. Evol.">
        <title>Genome-scale phylogeny and comparative genomics of the fungal order Sordariales.</title>
        <authorList>
            <person name="Hensen N."/>
            <person name="Bonometti L."/>
            <person name="Westerberg I."/>
            <person name="Brannstrom I.O."/>
            <person name="Guillou S."/>
            <person name="Cros-Aarteil S."/>
            <person name="Calhoun S."/>
            <person name="Haridas S."/>
            <person name="Kuo A."/>
            <person name="Mondo S."/>
            <person name="Pangilinan J."/>
            <person name="Riley R."/>
            <person name="LaButti K."/>
            <person name="Andreopoulos B."/>
            <person name="Lipzen A."/>
            <person name="Chen C."/>
            <person name="Yan M."/>
            <person name="Daum C."/>
            <person name="Ng V."/>
            <person name="Clum A."/>
            <person name="Steindorff A."/>
            <person name="Ohm R.A."/>
            <person name="Martin F."/>
            <person name="Silar P."/>
            <person name="Natvig D.O."/>
            <person name="Lalanne C."/>
            <person name="Gautier V."/>
            <person name="Ament-Velasquez S.L."/>
            <person name="Kruys A."/>
            <person name="Hutchinson M.I."/>
            <person name="Powell A.J."/>
            <person name="Barry K."/>
            <person name="Miller A.N."/>
            <person name="Grigoriev I.V."/>
            <person name="Debuchy R."/>
            <person name="Gladieux P."/>
            <person name="Hiltunen Thoren M."/>
            <person name="Johannesson H."/>
        </authorList>
    </citation>
    <scope>NUCLEOTIDE SEQUENCE</scope>
    <source>
        <strain evidence="3">PSN324</strain>
    </source>
</reference>
<feature type="transmembrane region" description="Helical" evidence="1">
    <location>
        <begin position="104"/>
        <end position="123"/>
    </location>
</feature>
<reference evidence="3" key="2">
    <citation type="submission" date="2023-06" db="EMBL/GenBank/DDBJ databases">
        <authorList>
            <consortium name="Lawrence Berkeley National Laboratory"/>
            <person name="Mondo S.J."/>
            <person name="Hensen N."/>
            <person name="Bonometti L."/>
            <person name="Westerberg I."/>
            <person name="Brannstrom I.O."/>
            <person name="Guillou S."/>
            <person name="Cros-Aarteil S."/>
            <person name="Calhoun S."/>
            <person name="Haridas S."/>
            <person name="Kuo A."/>
            <person name="Pangilinan J."/>
            <person name="Riley R."/>
            <person name="Labutti K."/>
            <person name="Andreopoulos B."/>
            <person name="Lipzen A."/>
            <person name="Chen C."/>
            <person name="Yanf M."/>
            <person name="Daum C."/>
            <person name="Ng V."/>
            <person name="Clum A."/>
            <person name="Steindorff A."/>
            <person name="Ohm R."/>
            <person name="Martin F."/>
            <person name="Silar P."/>
            <person name="Natvig D."/>
            <person name="Lalanne C."/>
            <person name="Gautier V."/>
            <person name="Ament-Velasquez S.L."/>
            <person name="Kruys A."/>
            <person name="Hutchinson M.I."/>
            <person name="Powell A.J."/>
            <person name="Barry K."/>
            <person name="Miller A.N."/>
            <person name="Grigoriev I.V."/>
            <person name="Debuchy R."/>
            <person name="Gladieux P."/>
            <person name="Thoren M.H."/>
            <person name="Johannesson H."/>
        </authorList>
    </citation>
    <scope>NUCLEOTIDE SEQUENCE</scope>
    <source>
        <strain evidence="3">PSN324</strain>
    </source>
</reference>
<evidence type="ECO:0000313" key="3">
    <source>
        <dbReference type="EMBL" id="KAK4459339.1"/>
    </source>
</evidence>
<proteinExistence type="predicted"/>
<evidence type="ECO:0008006" key="5">
    <source>
        <dbReference type="Google" id="ProtNLM"/>
    </source>
</evidence>
<dbReference type="EMBL" id="MU865039">
    <property type="protein sequence ID" value="KAK4459339.1"/>
    <property type="molecule type" value="Genomic_DNA"/>
</dbReference>
<name>A0AAV9HH53_9PEZI</name>
<keyword evidence="2" id="KW-0732">Signal</keyword>
<feature type="signal peptide" evidence="2">
    <location>
        <begin position="1"/>
        <end position="18"/>
    </location>
</feature>
<comment type="caution">
    <text evidence="3">The sequence shown here is derived from an EMBL/GenBank/DDBJ whole genome shotgun (WGS) entry which is preliminary data.</text>
</comment>
<dbReference type="Proteomes" id="UP001321749">
    <property type="component" value="Unassembled WGS sequence"/>
</dbReference>
<dbReference type="AlphaFoldDB" id="A0AAV9HH53"/>